<organism evidence="3 4">
    <name type="scientific">Paramecium octaurelia</name>
    <dbReference type="NCBI Taxonomy" id="43137"/>
    <lineage>
        <taxon>Eukaryota</taxon>
        <taxon>Sar</taxon>
        <taxon>Alveolata</taxon>
        <taxon>Ciliophora</taxon>
        <taxon>Intramacronucleata</taxon>
        <taxon>Oligohymenophorea</taxon>
        <taxon>Peniculida</taxon>
        <taxon>Parameciidae</taxon>
        <taxon>Paramecium</taxon>
    </lineage>
</organism>
<dbReference type="EMBL" id="CAJJDP010000010">
    <property type="protein sequence ID" value="CAD8140199.1"/>
    <property type="molecule type" value="Genomic_DNA"/>
</dbReference>
<dbReference type="Proteomes" id="UP000683925">
    <property type="component" value="Unassembled WGS sequence"/>
</dbReference>
<comment type="caution">
    <text evidence="3">The sequence shown here is derived from an EMBL/GenBank/DDBJ whole genome shotgun (WGS) entry which is preliminary data.</text>
</comment>
<evidence type="ECO:0000256" key="1">
    <source>
        <dbReference type="SAM" id="Coils"/>
    </source>
</evidence>
<evidence type="ECO:0000256" key="2">
    <source>
        <dbReference type="SAM" id="Phobius"/>
    </source>
</evidence>
<accession>A0A8S1SLN9</accession>
<proteinExistence type="predicted"/>
<name>A0A8S1SLN9_PAROT</name>
<evidence type="ECO:0000313" key="3">
    <source>
        <dbReference type="EMBL" id="CAD8140199.1"/>
    </source>
</evidence>
<dbReference type="OrthoDB" id="10300054at2759"/>
<keyword evidence="1" id="KW-0175">Coiled coil</keyword>
<protein>
    <recommendedName>
        <fullName evidence="5">MSP domain-containing protein</fullName>
    </recommendedName>
</protein>
<feature type="coiled-coil region" evidence="1">
    <location>
        <begin position="308"/>
        <end position="346"/>
    </location>
</feature>
<keyword evidence="4" id="KW-1185">Reference proteome</keyword>
<evidence type="ECO:0008006" key="5">
    <source>
        <dbReference type="Google" id="ProtNLM"/>
    </source>
</evidence>
<dbReference type="AlphaFoldDB" id="A0A8S1SLN9"/>
<keyword evidence="2" id="KW-0472">Membrane</keyword>
<keyword evidence="2" id="KW-1133">Transmembrane helix</keyword>
<sequence>MLFQIDCQNIKQSKQLTLINAAKYPILVRIREDTSYTVIPSFSLLKFNERKNFQILPKYTSRQDSRLNIEAIQFDETKLETLSVPPFWNERNKGSLQTQSQSLSLSTDIQDSNGFAHYNKSPTMNQIFHDQNQEYSNTNEQYVQQIKKKINDHDNHSNSLSSIASQQSIQRMCSPKIADDNKFQQSYSQNRKHSLSDFESYGYMSTTQTQQQILKMPNDFNNLLDQIDSSNGPILIQLPSQQESQTQSQHNFPDNQQQDMSISETTSIQRFHSTKQQFPQLKRSKFNEKSKLRVSYSLVHHPKSPINNQHHLNKNKQLEDQLLKQINELKQNKEAFLQELKKLEFQMLFNCKNANTINQQHFYIWHILLTSVICLLIGSFMKRFIPQF</sequence>
<reference evidence="3" key="1">
    <citation type="submission" date="2021-01" db="EMBL/GenBank/DDBJ databases">
        <authorList>
            <consortium name="Genoscope - CEA"/>
            <person name="William W."/>
        </authorList>
    </citation>
    <scope>NUCLEOTIDE SEQUENCE</scope>
</reference>
<gene>
    <name evidence="3" type="ORF">POCTA_138.1.T0110279</name>
</gene>
<keyword evidence="2" id="KW-0812">Transmembrane</keyword>
<feature type="transmembrane region" description="Helical" evidence="2">
    <location>
        <begin position="362"/>
        <end position="381"/>
    </location>
</feature>
<dbReference type="OMA" id="QQDMSIS"/>
<evidence type="ECO:0000313" key="4">
    <source>
        <dbReference type="Proteomes" id="UP000683925"/>
    </source>
</evidence>